<accession>A0ABQ2FQI5</accession>
<protein>
    <submittedName>
        <fullName evidence="2">Uncharacterized protein</fullName>
    </submittedName>
</protein>
<feature type="transmembrane region" description="Helical" evidence="1">
    <location>
        <begin position="75"/>
        <end position="94"/>
    </location>
</feature>
<keyword evidence="3" id="KW-1185">Reference proteome</keyword>
<proteinExistence type="predicted"/>
<keyword evidence="1" id="KW-0472">Membrane</keyword>
<feature type="transmembrane region" description="Helical" evidence="1">
    <location>
        <begin position="20"/>
        <end position="38"/>
    </location>
</feature>
<evidence type="ECO:0000256" key="1">
    <source>
        <dbReference type="SAM" id="Phobius"/>
    </source>
</evidence>
<evidence type="ECO:0000313" key="3">
    <source>
        <dbReference type="Proteomes" id="UP000604341"/>
    </source>
</evidence>
<name>A0ABQ2FQI5_9DEIO</name>
<dbReference type="Proteomes" id="UP000604341">
    <property type="component" value="Unassembled WGS sequence"/>
</dbReference>
<sequence>METFLLHPDQSLNFLARNTGLLLLCLGMIAISCGLLHGMYRTRLQPGGTWMAYGAGAITMSVLTMIVWVTSGLNVVAGLIGLLCIVGFIVKVVVDAPPRRRARY</sequence>
<gene>
    <name evidence="2" type="ORF">GCM10010844_39900</name>
</gene>
<feature type="transmembrane region" description="Helical" evidence="1">
    <location>
        <begin position="50"/>
        <end position="69"/>
    </location>
</feature>
<organism evidence="2 3">
    <name type="scientific">Deinococcus radiotolerans</name>
    <dbReference type="NCBI Taxonomy" id="1309407"/>
    <lineage>
        <taxon>Bacteria</taxon>
        <taxon>Thermotogati</taxon>
        <taxon>Deinococcota</taxon>
        <taxon>Deinococci</taxon>
        <taxon>Deinococcales</taxon>
        <taxon>Deinococcaceae</taxon>
        <taxon>Deinococcus</taxon>
    </lineage>
</organism>
<dbReference type="EMBL" id="BMPE01000023">
    <property type="protein sequence ID" value="GGL17028.1"/>
    <property type="molecule type" value="Genomic_DNA"/>
</dbReference>
<reference evidence="3" key="1">
    <citation type="journal article" date="2019" name="Int. J. Syst. Evol. Microbiol.">
        <title>The Global Catalogue of Microorganisms (GCM) 10K type strain sequencing project: providing services to taxonomists for standard genome sequencing and annotation.</title>
        <authorList>
            <consortium name="The Broad Institute Genomics Platform"/>
            <consortium name="The Broad Institute Genome Sequencing Center for Infectious Disease"/>
            <person name="Wu L."/>
            <person name="Ma J."/>
        </authorList>
    </citation>
    <scope>NUCLEOTIDE SEQUENCE [LARGE SCALE GENOMIC DNA]</scope>
    <source>
        <strain evidence="3">JCM 19173</strain>
    </source>
</reference>
<keyword evidence="1" id="KW-1133">Transmembrane helix</keyword>
<comment type="caution">
    <text evidence="2">The sequence shown here is derived from an EMBL/GenBank/DDBJ whole genome shotgun (WGS) entry which is preliminary data.</text>
</comment>
<evidence type="ECO:0000313" key="2">
    <source>
        <dbReference type="EMBL" id="GGL17028.1"/>
    </source>
</evidence>
<keyword evidence="1" id="KW-0812">Transmembrane</keyword>
<dbReference type="RefSeq" id="WP_189070739.1">
    <property type="nucleotide sequence ID" value="NZ_BMPE01000023.1"/>
</dbReference>